<sequence length="289" mass="31342">MAIDERGLRDLLEQQHPDLAGLELKVVDGGWTNQMWRLGPDLAVRIPRTEDAPELLEREHRRLPDLASRLPLPIPVPTRLGRPSERFPHTWLVTTWVHGTPADLAPITDPDSATVLAEFLTALHSEGPADAPANDGRGAPLDTMDEHFEHALERLPEVDADRARAVWRAALEAPRQDGPDVWLHGDLHPANVVVEDGGLVGVIDFGELFVGDPSVDLAAAWILLPDGAAESFFNAYKAAAESTVLRARGLALIKALVLLEIGIAGERGQAGGKPTWKPAAEAALSRILR</sequence>
<evidence type="ECO:0000259" key="1">
    <source>
        <dbReference type="Pfam" id="PF01636"/>
    </source>
</evidence>
<dbReference type="Pfam" id="PF01636">
    <property type="entry name" value="APH"/>
    <property type="match status" value="1"/>
</dbReference>
<evidence type="ECO:0000313" key="3">
    <source>
        <dbReference type="Proteomes" id="UP000308760"/>
    </source>
</evidence>
<dbReference type="SUPFAM" id="SSF56112">
    <property type="entry name" value="Protein kinase-like (PK-like)"/>
    <property type="match status" value="1"/>
</dbReference>
<dbReference type="Proteomes" id="UP000308760">
    <property type="component" value="Unassembled WGS sequence"/>
</dbReference>
<dbReference type="PANTHER" id="PTHR21310:SF42">
    <property type="entry name" value="BIFUNCTIONAL AAC_APH"/>
    <property type="match status" value="1"/>
</dbReference>
<dbReference type="InterPro" id="IPR011009">
    <property type="entry name" value="Kinase-like_dom_sf"/>
</dbReference>
<dbReference type="Gene3D" id="3.90.1200.10">
    <property type="match status" value="1"/>
</dbReference>
<feature type="domain" description="Aminoglycoside phosphotransferase" evidence="1">
    <location>
        <begin position="24"/>
        <end position="247"/>
    </location>
</feature>
<reference evidence="2 3" key="2">
    <citation type="submission" date="2019-05" db="EMBL/GenBank/DDBJ databases">
        <title>Glycomyces buryatensis sp. nov.</title>
        <authorList>
            <person name="Nikitina E."/>
        </authorList>
    </citation>
    <scope>NUCLEOTIDE SEQUENCE [LARGE SCALE GENOMIC DNA]</scope>
    <source>
        <strain evidence="2 3">18</strain>
    </source>
</reference>
<organism evidence="2 3">
    <name type="scientific">Glycomyces buryatensis</name>
    <dbReference type="NCBI Taxonomy" id="2570927"/>
    <lineage>
        <taxon>Bacteria</taxon>
        <taxon>Bacillati</taxon>
        <taxon>Actinomycetota</taxon>
        <taxon>Actinomycetes</taxon>
        <taxon>Glycomycetales</taxon>
        <taxon>Glycomycetaceae</taxon>
        <taxon>Glycomyces</taxon>
    </lineage>
</organism>
<dbReference type="GO" id="GO:0016740">
    <property type="term" value="F:transferase activity"/>
    <property type="evidence" value="ECO:0007669"/>
    <property type="project" value="UniProtKB-KW"/>
</dbReference>
<keyword evidence="3" id="KW-1185">Reference proteome</keyword>
<proteinExistence type="predicted"/>
<name>A0A4S8Q114_9ACTN</name>
<dbReference type="InterPro" id="IPR002575">
    <property type="entry name" value="Aminoglycoside_PTrfase"/>
</dbReference>
<gene>
    <name evidence="2" type="ORF">FAB82_20175</name>
</gene>
<dbReference type="AlphaFoldDB" id="A0A4S8Q114"/>
<dbReference type="EMBL" id="STGY01000068">
    <property type="protein sequence ID" value="THV37773.1"/>
    <property type="molecule type" value="Genomic_DNA"/>
</dbReference>
<keyword evidence="2" id="KW-0808">Transferase</keyword>
<evidence type="ECO:0000313" key="2">
    <source>
        <dbReference type="EMBL" id="THV37773.1"/>
    </source>
</evidence>
<dbReference type="CDD" id="cd05155">
    <property type="entry name" value="APH_ChoK_like_1"/>
    <property type="match status" value="1"/>
</dbReference>
<comment type="caution">
    <text evidence="2">The sequence shown here is derived from an EMBL/GenBank/DDBJ whole genome shotgun (WGS) entry which is preliminary data.</text>
</comment>
<dbReference type="PANTHER" id="PTHR21310">
    <property type="entry name" value="AMINOGLYCOSIDE PHOSPHOTRANSFERASE-RELATED-RELATED"/>
    <property type="match status" value="1"/>
</dbReference>
<dbReference type="OrthoDB" id="9797603at2"/>
<dbReference type="InterPro" id="IPR051678">
    <property type="entry name" value="AGP_Transferase"/>
</dbReference>
<accession>A0A4S8Q114</accession>
<reference evidence="3" key="1">
    <citation type="submission" date="2019-04" db="EMBL/GenBank/DDBJ databases">
        <title>Nocardioides xinjiangensis sp. nov.</title>
        <authorList>
            <person name="Liu S."/>
        </authorList>
    </citation>
    <scope>NUCLEOTIDE SEQUENCE [LARGE SCALE GENOMIC DNA]</scope>
    <source>
        <strain evidence="3">18</strain>
    </source>
</reference>
<dbReference type="Gene3D" id="3.30.200.20">
    <property type="entry name" value="Phosphorylase Kinase, domain 1"/>
    <property type="match status" value="1"/>
</dbReference>
<protein>
    <submittedName>
        <fullName evidence="2">Aminoglycoside phosphotransferase family protein</fullName>
    </submittedName>
</protein>